<dbReference type="InterPro" id="IPR036864">
    <property type="entry name" value="Zn2-C6_fun-type_DNA-bd_sf"/>
</dbReference>
<dbReference type="PROSITE" id="PS50048">
    <property type="entry name" value="ZN2_CY6_FUNGAL_2"/>
    <property type="match status" value="1"/>
</dbReference>
<dbReference type="SMART" id="SM00066">
    <property type="entry name" value="GAL4"/>
    <property type="match status" value="1"/>
</dbReference>
<evidence type="ECO:0000259" key="9">
    <source>
        <dbReference type="PROSITE" id="PS50048"/>
    </source>
</evidence>
<evidence type="ECO:0000256" key="4">
    <source>
        <dbReference type="ARBA" id="ARBA00023015"/>
    </source>
</evidence>
<dbReference type="OrthoDB" id="5319458at2759"/>
<dbReference type="Pfam" id="PF04082">
    <property type="entry name" value="Fungal_trans"/>
    <property type="match status" value="1"/>
</dbReference>
<dbReference type="PANTHER" id="PTHR47782:SF2">
    <property type="entry name" value="TRANSCRIPTION FACTOR, PUTATIVE (AFU_ORTHOLOGUE AFUA_4G12570)-RELATED"/>
    <property type="match status" value="1"/>
</dbReference>
<evidence type="ECO:0000256" key="7">
    <source>
        <dbReference type="ARBA" id="ARBA00023242"/>
    </source>
</evidence>
<evidence type="ECO:0000313" key="10">
    <source>
        <dbReference type="EMBL" id="KZF26430.1"/>
    </source>
</evidence>
<dbReference type="GO" id="GO:0000981">
    <property type="term" value="F:DNA-binding transcription factor activity, RNA polymerase II-specific"/>
    <property type="evidence" value="ECO:0007669"/>
    <property type="project" value="InterPro"/>
</dbReference>
<dbReference type="SMART" id="SM00906">
    <property type="entry name" value="Fungal_trans"/>
    <property type="match status" value="1"/>
</dbReference>
<feature type="domain" description="Zn(2)-C6 fungal-type" evidence="9">
    <location>
        <begin position="20"/>
        <end position="52"/>
    </location>
</feature>
<dbReference type="InParanoid" id="A0A165JMR9"/>
<dbReference type="GO" id="GO:0005634">
    <property type="term" value="C:nucleus"/>
    <property type="evidence" value="ECO:0007669"/>
    <property type="project" value="UniProtKB-SubCell"/>
</dbReference>
<evidence type="ECO:0000256" key="8">
    <source>
        <dbReference type="SAM" id="Coils"/>
    </source>
</evidence>
<evidence type="ECO:0000256" key="5">
    <source>
        <dbReference type="ARBA" id="ARBA00023125"/>
    </source>
</evidence>
<dbReference type="InterPro" id="IPR007219">
    <property type="entry name" value="XnlR_reg_dom"/>
</dbReference>
<dbReference type="CDD" id="cd12148">
    <property type="entry name" value="fungal_TF_MHR"/>
    <property type="match status" value="1"/>
</dbReference>
<dbReference type="GO" id="GO:0043565">
    <property type="term" value="F:sequence-specific DNA binding"/>
    <property type="evidence" value="ECO:0007669"/>
    <property type="project" value="TreeGrafter"/>
</dbReference>
<dbReference type="InterPro" id="IPR052202">
    <property type="entry name" value="Yeast_MetPath_Reg"/>
</dbReference>
<keyword evidence="6" id="KW-0804">Transcription</keyword>
<comment type="subcellular location">
    <subcellularLocation>
        <location evidence="1">Nucleus</location>
    </subcellularLocation>
</comment>
<accession>A0A165JMR9</accession>
<keyword evidence="3" id="KW-0862">Zinc</keyword>
<dbReference type="GO" id="GO:0045944">
    <property type="term" value="P:positive regulation of transcription by RNA polymerase II"/>
    <property type="evidence" value="ECO:0007669"/>
    <property type="project" value="TreeGrafter"/>
</dbReference>
<organism evidence="10 11">
    <name type="scientific">Xylona heveae (strain CBS 132557 / TC161)</name>
    <dbReference type="NCBI Taxonomy" id="1328760"/>
    <lineage>
        <taxon>Eukaryota</taxon>
        <taxon>Fungi</taxon>
        <taxon>Dikarya</taxon>
        <taxon>Ascomycota</taxon>
        <taxon>Pezizomycotina</taxon>
        <taxon>Xylonomycetes</taxon>
        <taxon>Xylonales</taxon>
        <taxon>Xylonaceae</taxon>
        <taxon>Xylona</taxon>
    </lineage>
</organism>
<dbReference type="CDD" id="cd00067">
    <property type="entry name" value="GAL4"/>
    <property type="match status" value="1"/>
</dbReference>
<protein>
    <submittedName>
        <fullName evidence="10">Putative C6 transcription factor</fullName>
    </submittedName>
</protein>
<proteinExistence type="predicted"/>
<evidence type="ECO:0000256" key="6">
    <source>
        <dbReference type="ARBA" id="ARBA00023163"/>
    </source>
</evidence>
<feature type="coiled-coil region" evidence="8">
    <location>
        <begin position="66"/>
        <end position="93"/>
    </location>
</feature>
<keyword evidence="5" id="KW-0238">DNA-binding</keyword>
<dbReference type="AlphaFoldDB" id="A0A165JMR9"/>
<dbReference type="OMA" id="FPCFSET"/>
<keyword evidence="8" id="KW-0175">Coiled coil</keyword>
<dbReference type="InterPro" id="IPR001138">
    <property type="entry name" value="Zn2Cys6_DnaBD"/>
</dbReference>
<evidence type="ECO:0000256" key="2">
    <source>
        <dbReference type="ARBA" id="ARBA00022723"/>
    </source>
</evidence>
<keyword evidence="2" id="KW-0479">Metal-binding</keyword>
<keyword evidence="4" id="KW-0805">Transcription regulation</keyword>
<gene>
    <name evidence="10" type="ORF">L228DRAFT_235504</name>
</gene>
<dbReference type="GO" id="GO:0006351">
    <property type="term" value="P:DNA-templated transcription"/>
    <property type="evidence" value="ECO:0007669"/>
    <property type="project" value="InterPro"/>
</dbReference>
<dbReference type="GO" id="GO:0008270">
    <property type="term" value="F:zinc ion binding"/>
    <property type="evidence" value="ECO:0007669"/>
    <property type="project" value="InterPro"/>
</dbReference>
<dbReference type="RefSeq" id="XP_018191985.1">
    <property type="nucleotide sequence ID" value="XM_018330728.1"/>
</dbReference>
<dbReference type="Pfam" id="PF00172">
    <property type="entry name" value="Zn_clus"/>
    <property type="match status" value="1"/>
</dbReference>
<dbReference type="PROSITE" id="PS00463">
    <property type="entry name" value="ZN2_CY6_FUNGAL_1"/>
    <property type="match status" value="1"/>
</dbReference>
<dbReference type="PANTHER" id="PTHR47782">
    <property type="entry name" value="ZN(II)2CYS6 TRANSCRIPTION FACTOR (EUROFUNG)-RELATED"/>
    <property type="match status" value="1"/>
</dbReference>
<evidence type="ECO:0000313" key="11">
    <source>
        <dbReference type="Proteomes" id="UP000076632"/>
    </source>
</evidence>
<dbReference type="SUPFAM" id="SSF57701">
    <property type="entry name" value="Zn2/Cys6 DNA-binding domain"/>
    <property type="match status" value="1"/>
</dbReference>
<evidence type="ECO:0000256" key="3">
    <source>
        <dbReference type="ARBA" id="ARBA00022833"/>
    </source>
</evidence>
<reference evidence="10 11" key="1">
    <citation type="journal article" date="2016" name="Fungal Biol.">
        <title>The genome of Xylona heveae provides a window into fungal endophytism.</title>
        <authorList>
            <person name="Gazis R."/>
            <person name="Kuo A."/>
            <person name="Riley R."/>
            <person name="LaButti K."/>
            <person name="Lipzen A."/>
            <person name="Lin J."/>
            <person name="Amirebrahimi M."/>
            <person name="Hesse C.N."/>
            <person name="Spatafora J.W."/>
            <person name="Henrissat B."/>
            <person name="Hainaut M."/>
            <person name="Grigoriev I.V."/>
            <person name="Hibbett D.S."/>
        </authorList>
    </citation>
    <scope>NUCLEOTIDE SEQUENCE [LARGE SCALE GENOMIC DNA]</scope>
    <source>
        <strain evidence="10 11">TC161</strain>
    </source>
</reference>
<dbReference type="GeneID" id="28895865"/>
<name>A0A165JMR9_XYLHT</name>
<dbReference type="STRING" id="1328760.A0A165JMR9"/>
<keyword evidence="11" id="KW-1185">Reference proteome</keyword>
<dbReference type="EMBL" id="KV407454">
    <property type="protein sequence ID" value="KZF26430.1"/>
    <property type="molecule type" value="Genomic_DNA"/>
</dbReference>
<evidence type="ECO:0000256" key="1">
    <source>
        <dbReference type="ARBA" id="ARBA00004123"/>
    </source>
</evidence>
<dbReference type="Proteomes" id="UP000076632">
    <property type="component" value="Unassembled WGS sequence"/>
</dbReference>
<sequence length="643" mass="72788">MVKGTSFETPLLRVSRPVSACSRCRAAKIKCDGKLPACSACERSGKANECSSANDQFAKGKERSYVASLETRVEKLEKRLAQARQRASAAGTHDSSSYSVPNNMLAGSIYQSRGGRAAQRKEASDVDDLVSGFGFLAVNATARDYYGFNSAMTYARLVLSASTVEELPSISMKPLPPRYETSKLFQHYMDNIHSFLPVISETSLYGSIDAVYGGASRRPSALDRWTVRMVLAIAEASLSHERGDAHYQSATSHAAAALENQERVLHPGQVSGIQAILLLVQYSILDPHHFDSWYLIGMASRAMVDLGLHQDPQTERRSDKVQLDMRQRVYYCVLSLDRSISMVHARACSFSDESTKVALPSSPGDRSRSHSPNVESAFLPSLDQAFNLFRVRLIQSACYSELFWSGRTPLSDPSTYICRARRELKHWFELVPPAAPRHIKRYFEVELLFSYIYFVALSARIPKLPEKENTFLFENCIEYAARMCPTVEDETQYFLYTFHDALRAYAIGRQFLHLLWQTRDQLLDTRSADLCSPYFTHPRLTYFSRTHSVTRAIMCIEQIRQILTLFGVRFDYLALRDSFIRESTSTLDKLYAKQNELSKRGHNAPLQDSELLFKLYQDWEDSDLVLLPGMSFGFQHPETFGHP</sequence>
<keyword evidence="7" id="KW-0539">Nucleus</keyword>
<dbReference type="Gene3D" id="4.10.240.10">
    <property type="entry name" value="Zn(2)-C6 fungal-type DNA-binding domain"/>
    <property type="match status" value="1"/>
</dbReference>